<evidence type="ECO:0000313" key="1">
    <source>
        <dbReference type="EnsemblPlants" id="TuG1812G0400002480.01.T01.cds315024"/>
    </source>
</evidence>
<organism evidence="1 2">
    <name type="scientific">Triticum urartu</name>
    <name type="common">Red wild einkorn</name>
    <name type="synonym">Crithodium urartu</name>
    <dbReference type="NCBI Taxonomy" id="4572"/>
    <lineage>
        <taxon>Eukaryota</taxon>
        <taxon>Viridiplantae</taxon>
        <taxon>Streptophyta</taxon>
        <taxon>Embryophyta</taxon>
        <taxon>Tracheophyta</taxon>
        <taxon>Spermatophyta</taxon>
        <taxon>Magnoliopsida</taxon>
        <taxon>Liliopsida</taxon>
        <taxon>Poales</taxon>
        <taxon>Poaceae</taxon>
        <taxon>BOP clade</taxon>
        <taxon>Pooideae</taxon>
        <taxon>Triticodae</taxon>
        <taxon>Triticeae</taxon>
        <taxon>Triticinae</taxon>
        <taxon>Triticum</taxon>
    </lineage>
</organism>
<keyword evidence="2" id="KW-1185">Reference proteome</keyword>
<sequence length="106" mass="12261">MIFLGTREFLWMKLIWFLLVAFQLWLIQNYVGCMDSGKVTAFFILVDTFCQGNGEGIILLLSLNLINVSCKDVALSNVLNTSFVTNMEYRAVRFLSFELNFLYICH</sequence>
<accession>A0A8R7U7T6</accession>
<dbReference type="Proteomes" id="UP000015106">
    <property type="component" value="Chromosome 4"/>
</dbReference>
<evidence type="ECO:0000313" key="2">
    <source>
        <dbReference type="Proteomes" id="UP000015106"/>
    </source>
</evidence>
<reference evidence="1" key="3">
    <citation type="submission" date="2022-06" db="UniProtKB">
        <authorList>
            <consortium name="EnsemblPlants"/>
        </authorList>
    </citation>
    <scope>IDENTIFICATION</scope>
</reference>
<dbReference type="EnsemblPlants" id="TuG1812G0400002480.01.T01">
    <property type="protein sequence ID" value="TuG1812G0400002480.01.T01.cds315024"/>
    <property type="gene ID" value="TuG1812G0400002480.01"/>
</dbReference>
<protein>
    <submittedName>
        <fullName evidence="1">Uncharacterized protein</fullName>
    </submittedName>
</protein>
<reference evidence="1" key="2">
    <citation type="submission" date="2018-03" db="EMBL/GenBank/DDBJ databases">
        <title>The Triticum urartu genome reveals the dynamic nature of wheat genome evolution.</title>
        <authorList>
            <person name="Ling H."/>
            <person name="Ma B."/>
            <person name="Shi X."/>
            <person name="Liu H."/>
            <person name="Dong L."/>
            <person name="Sun H."/>
            <person name="Cao Y."/>
            <person name="Gao Q."/>
            <person name="Zheng S."/>
            <person name="Li Y."/>
            <person name="Yu Y."/>
            <person name="Du H."/>
            <person name="Qi M."/>
            <person name="Li Y."/>
            <person name="Yu H."/>
            <person name="Cui Y."/>
            <person name="Wang N."/>
            <person name="Chen C."/>
            <person name="Wu H."/>
            <person name="Zhao Y."/>
            <person name="Zhang J."/>
            <person name="Li Y."/>
            <person name="Zhou W."/>
            <person name="Zhang B."/>
            <person name="Hu W."/>
            <person name="Eijk M."/>
            <person name="Tang J."/>
            <person name="Witsenboer H."/>
            <person name="Zhao S."/>
            <person name="Li Z."/>
            <person name="Zhang A."/>
            <person name="Wang D."/>
            <person name="Liang C."/>
        </authorList>
    </citation>
    <scope>NUCLEOTIDE SEQUENCE [LARGE SCALE GENOMIC DNA]</scope>
    <source>
        <strain evidence="1">cv. G1812</strain>
    </source>
</reference>
<dbReference type="Gramene" id="TuG1812G0400002480.01.T01">
    <property type="protein sequence ID" value="TuG1812G0400002480.01.T01.cds315024"/>
    <property type="gene ID" value="TuG1812G0400002480.01"/>
</dbReference>
<reference evidence="2" key="1">
    <citation type="journal article" date="2013" name="Nature">
        <title>Draft genome of the wheat A-genome progenitor Triticum urartu.</title>
        <authorList>
            <person name="Ling H.Q."/>
            <person name="Zhao S."/>
            <person name="Liu D."/>
            <person name="Wang J."/>
            <person name="Sun H."/>
            <person name="Zhang C."/>
            <person name="Fan H."/>
            <person name="Li D."/>
            <person name="Dong L."/>
            <person name="Tao Y."/>
            <person name="Gao C."/>
            <person name="Wu H."/>
            <person name="Li Y."/>
            <person name="Cui Y."/>
            <person name="Guo X."/>
            <person name="Zheng S."/>
            <person name="Wang B."/>
            <person name="Yu K."/>
            <person name="Liang Q."/>
            <person name="Yang W."/>
            <person name="Lou X."/>
            <person name="Chen J."/>
            <person name="Feng M."/>
            <person name="Jian J."/>
            <person name="Zhang X."/>
            <person name="Luo G."/>
            <person name="Jiang Y."/>
            <person name="Liu J."/>
            <person name="Wang Z."/>
            <person name="Sha Y."/>
            <person name="Zhang B."/>
            <person name="Wu H."/>
            <person name="Tang D."/>
            <person name="Shen Q."/>
            <person name="Xue P."/>
            <person name="Zou S."/>
            <person name="Wang X."/>
            <person name="Liu X."/>
            <person name="Wang F."/>
            <person name="Yang Y."/>
            <person name="An X."/>
            <person name="Dong Z."/>
            <person name="Zhang K."/>
            <person name="Zhang X."/>
            <person name="Luo M.C."/>
            <person name="Dvorak J."/>
            <person name="Tong Y."/>
            <person name="Wang J."/>
            <person name="Yang H."/>
            <person name="Li Z."/>
            <person name="Wang D."/>
            <person name="Zhang A."/>
            <person name="Wang J."/>
        </authorList>
    </citation>
    <scope>NUCLEOTIDE SEQUENCE</scope>
    <source>
        <strain evidence="2">cv. G1812</strain>
    </source>
</reference>
<dbReference type="AlphaFoldDB" id="A0A8R7U7T6"/>
<name>A0A8R7U7T6_TRIUA</name>
<proteinExistence type="predicted"/>